<feature type="signal peptide" evidence="3">
    <location>
        <begin position="1"/>
        <end position="20"/>
    </location>
</feature>
<evidence type="ECO:0000256" key="2">
    <source>
        <dbReference type="PROSITE-ProRule" id="PRU00076"/>
    </source>
</evidence>
<dbReference type="OrthoDB" id="6275838at2759"/>
<reference evidence="6 7" key="1">
    <citation type="submission" date="2020-08" db="EMBL/GenBank/DDBJ databases">
        <authorList>
            <person name="Hejnol A."/>
        </authorList>
    </citation>
    <scope>NUCLEOTIDE SEQUENCE [LARGE SCALE GENOMIC DNA]</scope>
</reference>
<keyword evidence="3" id="KW-0732">Signal</keyword>
<evidence type="ECO:0000256" key="1">
    <source>
        <dbReference type="ARBA" id="ARBA00023157"/>
    </source>
</evidence>
<evidence type="ECO:0000313" key="6">
    <source>
        <dbReference type="EMBL" id="CAD5112831.1"/>
    </source>
</evidence>
<dbReference type="SMART" id="SM00282">
    <property type="entry name" value="LamG"/>
    <property type="match status" value="1"/>
</dbReference>
<dbReference type="Gene3D" id="2.60.120.200">
    <property type="match status" value="1"/>
</dbReference>
<dbReference type="InterPro" id="IPR013320">
    <property type="entry name" value="ConA-like_dom_sf"/>
</dbReference>
<dbReference type="PROSITE" id="PS50026">
    <property type="entry name" value="EGF_3"/>
    <property type="match status" value="1"/>
</dbReference>
<dbReference type="SUPFAM" id="SSF49899">
    <property type="entry name" value="Concanavalin A-like lectins/glucanases"/>
    <property type="match status" value="1"/>
</dbReference>
<dbReference type="InterPro" id="IPR000742">
    <property type="entry name" value="EGF"/>
</dbReference>
<evidence type="ECO:0000313" key="7">
    <source>
        <dbReference type="Proteomes" id="UP000549394"/>
    </source>
</evidence>
<feature type="domain" description="Laminin G" evidence="4">
    <location>
        <begin position="22"/>
        <end position="209"/>
    </location>
</feature>
<dbReference type="InterPro" id="IPR050372">
    <property type="entry name" value="Neurexin-related_CASP"/>
</dbReference>
<sequence>MALNFLSLLHFTLVIAIAQARTLFLEDVTGAYVAFQTWNPCSNGSLEFEFKTTEKIGLLMYTQTSGRDFIELTIQDGKLVFKIFLESFTSFPYTVKDDRTITDNRFHKINILFARNHLLFKVDDRSIQVLKVESPSEVHPSSKFNRVYFGGLPSSFELKLYKLANIASFFADKLKGTIKNIFFSQCGRLKRAPKITGKHAAKEDEKDFCLVHNPCKNGGRCYSMDNSSLCECKSTRYTGKSCEIGRR</sequence>
<dbReference type="SUPFAM" id="SSF57196">
    <property type="entry name" value="EGF/Laminin"/>
    <property type="match status" value="1"/>
</dbReference>
<name>A0A7I8VB18_9ANNE</name>
<dbReference type="Proteomes" id="UP000549394">
    <property type="component" value="Unassembled WGS sequence"/>
</dbReference>
<organism evidence="6 7">
    <name type="scientific">Dimorphilus gyrociliatus</name>
    <dbReference type="NCBI Taxonomy" id="2664684"/>
    <lineage>
        <taxon>Eukaryota</taxon>
        <taxon>Metazoa</taxon>
        <taxon>Spiralia</taxon>
        <taxon>Lophotrochozoa</taxon>
        <taxon>Annelida</taxon>
        <taxon>Polychaeta</taxon>
        <taxon>Polychaeta incertae sedis</taxon>
        <taxon>Dinophilidae</taxon>
        <taxon>Dimorphilus</taxon>
    </lineage>
</organism>
<feature type="chain" id="PRO_5029573771" evidence="3">
    <location>
        <begin position="21"/>
        <end position="247"/>
    </location>
</feature>
<proteinExistence type="predicted"/>
<feature type="domain" description="EGF-like" evidence="5">
    <location>
        <begin position="205"/>
        <end position="243"/>
    </location>
</feature>
<dbReference type="GO" id="GO:0016020">
    <property type="term" value="C:membrane"/>
    <property type="evidence" value="ECO:0007669"/>
    <property type="project" value="UniProtKB-SubCell"/>
</dbReference>
<keyword evidence="7" id="KW-1185">Reference proteome</keyword>
<comment type="caution">
    <text evidence="6">The sequence shown here is derived from an EMBL/GenBank/DDBJ whole genome shotgun (WGS) entry which is preliminary data.</text>
</comment>
<dbReference type="PANTHER" id="PTHR15036">
    <property type="entry name" value="PIKACHURIN-LIKE PROTEIN"/>
    <property type="match status" value="1"/>
</dbReference>
<dbReference type="PANTHER" id="PTHR15036:SF49">
    <property type="entry name" value="AXOTACTIN"/>
    <property type="match status" value="1"/>
</dbReference>
<dbReference type="EMBL" id="CAJFCJ010000003">
    <property type="protein sequence ID" value="CAD5112831.1"/>
    <property type="molecule type" value="Genomic_DNA"/>
</dbReference>
<evidence type="ECO:0000259" key="5">
    <source>
        <dbReference type="PROSITE" id="PS50026"/>
    </source>
</evidence>
<dbReference type="Pfam" id="PF02210">
    <property type="entry name" value="Laminin_G_2"/>
    <property type="match status" value="1"/>
</dbReference>
<protein>
    <submittedName>
        <fullName evidence="6">DgyrCDS2042</fullName>
    </submittedName>
</protein>
<dbReference type="CDD" id="cd00054">
    <property type="entry name" value="EGF_CA"/>
    <property type="match status" value="1"/>
</dbReference>
<dbReference type="CDD" id="cd00110">
    <property type="entry name" value="LamG"/>
    <property type="match status" value="1"/>
</dbReference>
<evidence type="ECO:0000256" key="3">
    <source>
        <dbReference type="SAM" id="SignalP"/>
    </source>
</evidence>
<dbReference type="InterPro" id="IPR001791">
    <property type="entry name" value="Laminin_G"/>
</dbReference>
<evidence type="ECO:0000259" key="4">
    <source>
        <dbReference type="PROSITE" id="PS50025"/>
    </source>
</evidence>
<keyword evidence="1" id="KW-1015">Disulfide bond</keyword>
<dbReference type="PROSITE" id="PS50025">
    <property type="entry name" value="LAM_G_DOMAIN"/>
    <property type="match status" value="1"/>
</dbReference>
<dbReference type="Gene3D" id="2.10.25.10">
    <property type="entry name" value="Laminin"/>
    <property type="match status" value="1"/>
</dbReference>
<comment type="caution">
    <text evidence="2">Lacks conserved residue(s) required for the propagation of feature annotation.</text>
</comment>
<dbReference type="AlphaFoldDB" id="A0A7I8VB18"/>
<accession>A0A7I8VB18</accession>
<keyword evidence="2" id="KW-0245">EGF-like domain</keyword>
<gene>
    <name evidence="6" type="ORF">DGYR_LOCUS1901</name>
</gene>